<gene>
    <name evidence="1" type="ORF">ATANTOWER_026422</name>
</gene>
<organism evidence="1 2">
    <name type="scientific">Ataeniobius toweri</name>
    <dbReference type="NCBI Taxonomy" id="208326"/>
    <lineage>
        <taxon>Eukaryota</taxon>
        <taxon>Metazoa</taxon>
        <taxon>Chordata</taxon>
        <taxon>Craniata</taxon>
        <taxon>Vertebrata</taxon>
        <taxon>Euteleostomi</taxon>
        <taxon>Actinopterygii</taxon>
        <taxon>Neopterygii</taxon>
        <taxon>Teleostei</taxon>
        <taxon>Neoteleostei</taxon>
        <taxon>Acanthomorphata</taxon>
        <taxon>Ovalentaria</taxon>
        <taxon>Atherinomorphae</taxon>
        <taxon>Cyprinodontiformes</taxon>
        <taxon>Goodeidae</taxon>
        <taxon>Ataeniobius</taxon>
    </lineage>
</organism>
<dbReference type="Proteomes" id="UP001345963">
    <property type="component" value="Unassembled WGS sequence"/>
</dbReference>
<dbReference type="EMBL" id="JAHUTI010065267">
    <property type="protein sequence ID" value="MED6253317.1"/>
    <property type="molecule type" value="Genomic_DNA"/>
</dbReference>
<evidence type="ECO:0000313" key="2">
    <source>
        <dbReference type="Proteomes" id="UP001345963"/>
    </source>
</evidence>
<proteinExistence type="predicted"/>
<comment type="caution">
    <text evidence="1">The sequence shown here is derived from an EMBL/GenBank/DDBJ whole genome shotgun (WGS) entry which is preliminary data.</text>
</comment>
<reference evidence="1 2" key="1">
    <citation type="submission" date="2021-07" db="EMBL/GenBank/DDBJ databases">
        <authorList>
            <person name="Palmer J.M."/>
        </authorList>
    </citation>
    <scope>NUCLEOTIDE SEQUENCE [LARGE SCALE GENOMIC DNA]</scope>
    <source>
        <strain evidence="1 2">AT_MEX2019</strain>
        <tissue evidence="1">Muscle</tissue>
    </source>
</reference>
<accession>A0ABU7BRM7</accession>
<keyword evidence="2" id="KW-1185">Reference proteome</keyword>
<evidence type="ECO:0000313" key="1">
    <source>
        <dbReference type="EMBL" id="MED6253317.1"/>
    </source>
</evidence>
<sequence>MDSGNDRGAVGGRRKLSIIPTDAEGYSTRLLKSASNNGKNIFVFPLQEKLSTEPLSYDSVVFQDATIKMHHMWQSNAFATVAFACGVMQWRIKCKLHYIVSFFFL</sequence>
<name>A0ABU7BRM7_9TELE</name>
<protein>
    <submittedName>
        <fullName evidence="1">Uncharacterized protein</fullName>
    </submittedName>
</protein>